<sequence>MAFGLPASSIVYPEDGALPTSLPASASYNYLVPALYLNLTVKAVLDLGELATGGEQLLGPILDGHLYSEPGFEPQFSGAIRYAADYLTSDPDGEYARPSCVMTVVPDNHAGLPFLMRITGIQKANKKLDIIFNGSTSGLAVPYGYSYSIWTPFFSGGSANFSNLQDSVFVGSETASSSPIAGAFTVGMKFSKVFVGIPLNPDPESYQYQPVNTSITIGNEYP</sequence>
<gene>
    <name evidence="1" type="ORF">LTR97_003573</name>
</gene>
<accession>A0AAN7WCQ6</accession>
<dbReference type="EMBL" id="JAVRQU010000005">
    <property type="protein sequence ID" value="KAK5702628.1"/>
    <property type="molecule type" value="Genomic_DNA"/>
</dbReference>
<comment type="caution">
    <text evidence="1">The sequence shown here is derived from an EMBL/GenBank/DDBJ whole genome shotgun (WGS) entry which is preliminary data.</text>
</comment>
<dbReference type="AlphaFoldDB" id="A0AAN7WCQ6"/>
<evidence type="ECO:0000313" key="1">
    <source>
        <dbReference type="EMBL" id="KAK5702628.1"/>
    </source>
</evidence>
<organism evidence="1 2">
    <name type="scientific">Elasticomyces elasticus</name>
    <dbReference type="NCBI Taxonomy" id="574655"/>
    <lineage>
        <taxon>Eukaryota</taxon>
        <taxon>Fungi</taxon>
        <taxon>Dikarya</taxon>
        <taxon>Ascomycota</taxon>
        <taxon>Pezizomycotina</taxon>
        <taxon>Dothideomycetes</taxon>
        <taxon>Dothideomycetidae</taxon>
        <taxon>Mycosphaerellales</taxon>
        <taxon>Teratosphaeriaceae</taxon>
        <taxon>Elasticomyces</taxon>
    </lineage>
</organism>
<protein>
    <submittedName>
        <fullName evidence="1">Uncharacterized protein</fullName>
    </submittedName>
</protein>
<dbReference type="Pfam" id="PF11578">
    <property type="entry name" value="DUF3237"/>
    <property type="match status" value="1"/>
</dbReference>
<proteinExistence type="predicted"/>
<dbReference type="Proteomes" id="UP001310594">
    <property type="component" value="Unassembled WGS sequence"/>
</dbReference>
<name>A0AAN7WCQ6_9PEZI</name>
<dbReference type="Gene3D" id="2.40.160.20">
    <property type="match status" value="1"/>
</dbReference>
<reference evidence="1" key="1">
    <citation type="submission" date="2023-08" db="EMBL/GenBank/DDBJ databases">
        <title>Black Yeasts Isolated from many extreme environments.</title>
        <authorList>
            <person name="Coleine C."/>
            <person name="Stajich J.E."/>
            <person name="Selbmann L."/>
        </authorList>
    </citation>
    <scope>NUCLEOTIDE SEQUENCE</scope>
    <source>
        <strain evidence="1">CCFEE 5810</strain>
    </source>
</reference>
<evidence type="ECO:0000313" key="2">
    <source>
        <dbReference type="Proteomes" id="UP001310594"/>
    </source>
</evidence>